<dbReference type="EMBL" id="CAFBMT010000011">
    <property type="protein sequence ID" value="CAB4939828.1"/>
    <property type="molecule type" value="Genomic_DNA"/>
</dbReference>
<dbReference type="Pfam" id="PF13561">
    <property type="entry name" value="adh_short_C2"/>
    <property type="match status" value="1"/>
</dbReference>
<evidence type="ECO:0000313" key="9">
    <source>
        <dbReference type="EMBL" id="CAB4992220.1"/>
    </source>
</evidence>
<dbReference type="InterPro" id="IPR020904">
    <property type="entry name" value="Sc_DH/Rdtase_CS"/>
</dbReference>
<evidence type="ECO:0000256" key="1">
    <source>
        <dbReference type="ARBA" id="ARBA00006484"/>
    </source>
</evidence>
<keyword evidence="2" id="KW-0560">Oxidoreductase</keyword>
<dbReference type="PANTHER" id="PTHR42879">
    <property type="entry name" value="3-OXOACYL-(ACYL-CARRIER-PROTEIN) REDUCTASE"/>
    <property type="match status" value="1"/>
</dbReference>
<dbReference type="GO" id="GO:0016491">
    <property type="term" value="F:oxidoreductase activity"/>
    <property type="evidence" value="ECO:0007669"/>
    <property type="project" value="UniProtKB-KW"/>
</dbReference>
<protein>
    <submittedName>
        <fullName evidence="9">Unannotated protein</fullName>
    </submittedName>
</protein>
<comment type="similarity">
    <text evidence="1">Belongs to the short-chain dehydrogenases/reductases (SDR) family.</text>
</comment>
<dbReference type="EMBL" id="CAFBIY010000002">
    <property type="protein sequence ID" value="CAB4846055.1"/>
    <property type="molecule type" value="Genomic_DNA"/>
</dbReference>
<reference evidence="9" key="1">
    <citation type="submission" date="2020-05" db="EMBL/GenBank/DDBJ databases">
        <authorList>
            <person name="Chiriac C."/>
            <person name="Salcher M."/>
            <person name="Ghai R."/>
            <person name="Kavagutti S V."/>
        </authorList>
    </citation>
    <scope>NUCLEOTIDE SEQUENCE</scope>
</reference>
<dbReference type="InterPro" id="IPR002347">
    <property type="entry name" value="SDR_fam"/>
</dbReference>
<dbReference type="GO" id="GO:0032787">
    <property type="term" value="P:monocarboxylic acid metabolic process"/>
    <property type="evidence" value="ECO:0007669"/>
    <property type="project" value="UniProtKB-ARBA"/>
</dbReference>
<dbReference type="EMBL" id="CAFAAV010000002">
    <property type="protein sequence ID" value="CAB4799811.1"/>
    <property type="molecule type" value="Genomic_DNA"/>
</dbReference>
<dbReference type="EMBL" id="CAEZYF010000010">
    <property type="protein sequence ID" value="CAB4725542.1"/>
    <property type="molecule type" value="Genomic_DNA"/>
</dbReference>
<dbReference type="PANTHER" id="PTHR42879:SF2">
    <property type="entry name" value="3-OXOACYL-[ACYL-CARRIER-PROTEIN] REDUCTASE FABG"/>
    <property type="match status" value="1"/>
</dbReference>
<sequence length="243" mass="25119">MTDTRVALVSGGTRGIGRAITERLLADGWSVLATYVHDAESAAALAARFPGLRVLRSDASSSADCAFAVEECLRHFGQIDHVVSVAGITRDVLLAELSDDDWNDVVATNLSGPFRLARAATPSVTASPRGRIVVISSVAATMGNAQQGAYAASKAGLVGLTKTLARELARSGTTVNLVIPGPTGDTGITAGTDPAFVAAITRKIPLHRLGRPEEVAHAVRFLLDDLSAFTTGTAIVVDGGLSM</sequence>
<dbReference type="SUPFAM" id="SSF51735">
    <property type="entry name" value="NAD(P)-binding Rossmann-fold domains"/>
    <property type="match status" value="1"/>
</dbReference>
<evidence type="ECO:0000313" key="6">
    <source>
        <dbReference type="EMBL" id="CAB4799811.1"/>
    </source>
</evidence>
<evidence type="ECO:0000256" key="2">
    <source>
        <dbReference type="ARBA" id="ARBA00023002"/>
    </source>
</evidence>
<evidence type="ECO:0000313" key="8">
    <source>
        <dbReference type="EMBL" id="CAB4939828.1"/>
    </source>
</evidence>
<accession>A0A6J7NFN1</accession>
<gene>
    <name evidence="5" type="ORF">UFOPK2656_01743</name>
    <name evidence="6" type="ORF">UFOPK3099_00046</name>
    <name evidence="7" type="ORF">UFOPK3267_00073</name>
    <name evidence="8" type="ORF">UFOPK3651_02082</name>
    <name evidence="9" type="ORF">UFOPK3931_01546</name>
    <name evidence="4" type="ORF">UFOPK4189_01831</name>
</gene>
<proteinExistence type="inferred from homology"/>
<evidence type="ECO:0000313" key="7">
    <source>
        <dbReference type="EMBL" id="CAB4846055.1"/>
    </source>
</evidence>
<dbReference type="InterPro" id="IPR057326">
    <property type="entry name" value="KR_dom"/>
</dbReference>
<dbReference type="PROSITE" id="PS00061">
    <property type="entry name" value="ADH_SHORT"/>
    <property type="match status" value="1"/>
</dbReference>
<dbReference type="AlphaFoldDB" id="A0A6J7NFN1"/>
<evidence type="ECO:0000259" key="3">
    <source>
        <dbReference type="SMART" id="SM00822"/>
    </source>
</evidence>
<evidence type="ECO:0000313" key="5">
    <source>
        <dbReference type="EMBL" id="CAB4725542.1"/>
    </source>
</evidence>
<dbReference type="SMART" id="SM00822">
    <property type="entry name" value="PKS_KR"/>
    <property type="match status" value="1"/>
</dbReference>
<feature type="domain" description="Ketoreductase" evidence="3">
    <location>
        <begin position="5"/>
        <end position="185"/>
    </location>
</feature>
<dbReference type="EMBL" id="CAESGF010000010">
    <property type="protein sequence ID" value="CAB4364064.1"/>
    <property type="molecule type" value="Genomic_DNA"/>
</dbReference>
<dbReference type="InterPro" id="IPR036291">
    <property type="entry name" value="NAD(P)-bd_dom_sf"/>
</dbReference>
<dbReference type="PRINTS" id="PR00081">
    <property type="entry name" value="GDHRDH"/>
</dbReference>
<dbReference type="PRINTS" id="PR00080">
    <property type="entry name" value="SDRFAMILY"/>
</dbReference>
<dbReference type="Gene3D" id="3.40.50.720">
    <property type="entry name" value="NAD(P)-binding Rossmann-like Domain"/>
    <property type="match status" value="1"/>
</dbReference>
<name>A0A6J7NFN1_9ZZZZ</name>
<organism evidence="9">
    <name type="scientific">freshwater metagenome</name>
    <dbReference type="NCBI Taxonomy" id="449393"/>
    <lineage>
        <taxon>unclassified sequences</taxon>
        <taxon>metagenomes</taxon>
        <taxon>ecological metagenomes</taxon>
    </lineage>
</organism>
<dbReference type="InterPro" id="IPR050259">
    <property type="entry name" value="SDR"/>
</dbReference>
<dbReference type="EMBL" id="CAFBOL010000037">
    <property type="protein sequence ID" value="CAB4992220.1"/>
    <property type="molecule type" value="Genomic_DNA"/>
</dbReference>
<dbReference type="FunFam" id="3.40.50.720:FF:000173">
    <property type="entry name" value="3-oxoacyl-[acyl-carrier protein] reductase"/>
    <property type="match status" value="1"/>
</dbReference>
<evidence type="ECO:0000313" key="4">
    <source>
        <dbReference type="EMBL" id="CAB4364064.1"/>
    </source>
</evidence>